<keyword evidence="3" id="KW-1185">Reference proteome</keyword>
<accession>A0A4S2MYH6</accession>
<evidence type="ECO:0000313" key="3">
    <source>
        <dbReference type="Proteomes" id="UP000298138"/>
    </source>
</evidence>
<evidence type="ECO:0000256" key="1">
    <source>
        <dbReference type="SAM" id="MobiDB-lite"/>
    </source>
</evidence>
<proteinExistence type="predicted"/>
<dbReference type="AlphaFoldDB" id="A0A4S2MYH6"/>
<organism evidence="2 3">
    <name type="scientific">Ascodesmis nigricans</name>
    <dbReference type="NCBI Taxonomy" id="341454"/>
    <lineage>
        <taxon>Eukaryota</taxon>
        <taxon>Fungi</taxon>
        <taxon>Dikarya</taxon>
        <taxon>Ascomycota</taxon>
        <taxon>Pezizomycotina</taxon>
        <taxon>Pezizomycetes</taxon>
        <taxon>Pezizales</taxon>
        <taxon>Ascodesmidaceae</taxon>
        <taxon>Ascodesmis</taxon>
    </lineage>
</organism>
<protein>
    <submittedName>
        <fullName evidence="2">Uncharacterized protein</fullName>
    </submittedName>
</protein>
<reference evidence="2 3" key="1">
    <citation type="submission" date="2019-04" db="EMBL/GenBank/DDBJ databases">
        <title>Comparative genomics and transcriptomics to analyze fruiting body development in filamentous ascomycetes.</title>
        <authorList>
            <consortium name="DOE Joint Genome Institute"/>
            <person name="Lutkenhaus R."/>
            <person name="Traeger S."/>
            <person name="Breuer J."/>
            <person name="Kuo A."/>
            <person name="Lipzen A."/>
            <person name="Pangilinan J."/>
            <person name="Dilworth D."/>
            <person name="Sandor L."/>
            <person name="Poggeler S."/>
            <person name="Barry K."/>
            <person name="Grigoriev I.V."/>
            <person name="Nowrousian M."/>
        </authorList>
    </citation>
    <scope>NUCLEOTIDE SEQUENCE [LARGE SCALE GENOMIC DNA]</scope>
    <source>
        <strain evidence="2 3">CBS 389.68</strain>
    </source>
</reference>
<evidence type="ECO:0000313" key="2">
    <source>
        <dbReference type="EMBL" id="TGZ81780.1"/>
    </source>
</evidence>
<gene>
    <name evidence="2" type="ORF">EX30DRAFT_232451</name>
</gene>
<name>A0A4S2MYH6_9PEZI</name>
<dbReference type="Proteomes" id="UP000298138">
    <property type="component" value="Unassembled WGS sequence"/>
</dbReference>
<dbReference type="EMBL" id="ML220117">
    <property type="protein sequence ID" value="TGZ81780.1"/>
    <property type="molecule type" value="Genomic_DNA"/>
</dbReference>
<dbReference type="InParanoid" id="A0A4S2MYH6"/>
<sequence>MLQHQPGDVPTGMYGQQQPNQHHTRLLHQRKAPRVLVQSLELDLTTKITETTQLSIHTMDASLSGLSAFRLRAPTIGPSIRSRLLCGDPIFQPSQATSIQVSGVGSGSTQFTHQDTHQDTTIARSFWGQFPLPLRCRSYTVGHKIYIDHPQTQRIRSPSDVHNPEEGRAECIQTQGLRRVN</sequence>
<feature type="region of interest" description="Disordered" evidence="1">
    <location>
        <begin position="1"/>
        <end position="24"/>
    </location>
</feature>